<dbReference type="EMBL" id="JAPRAT010000011">
    <property type="protein sequence ID" value="MCZ0703024.1"/>
    <property type="molecule type" value="Genomic_DNA"/>
</dbReference>
<dbReference type="PANTHER" id="PTHR12110">
    <property type="entry name" value="HYDROXYPYRUVATE ISOMERASE"/>
    <property type="match status" value="1"/>
</dbReference>
<keyword evidence="2" id="KW-0413">Isomerase</keyword>
<sequence>MEIERILPGNYHFKRYSLDYFLKKCHELGFKNIELWASGPHFHLEYFSRQDMIDLKNKLKYYDLGIKCLTPEQAVYPVSISHPDKKYREKSIDFFNRHIEAATFLDSPRVLVTTGIDYIDVDSRLTWEWCVEALQRISKKAENSGVLMVLEGFTKYSTQTLNGSKQILKMIEEVNSPALKVLLDTDVIATTGRETVAGFVGTLGSYINHVHFVDGNPGGHVIPGEGSLDMVNALEILENANYNGYYGLEFFDRNYYFKPEQALEKTLEWFEQQK</sequence>
<keyword evidence="3" id="KW-1185">Reference proteome</keyword>
<dbReference type="AlphaFoldDB" id="A0A9J6RBG3"/>
<evidence type="ECO:0000313" key="3">
    <source>
        <dbReference type="Proteomes" id="UP001084197"/>
    </source>
</evidence>
<dbReference type="Pfam" id="PF01261">
    <property type="entry name" value="AP_endonuc_2"/>
    <property type="match status" value="1"/>
</dbReference>
<feature type="domain" description="Xylose isomerase-like TIM barrel" evidence="1">
    <location>
        <begin position="23"/>
        <end position="272"/>
    </location>
</feature>
<protein>
    <submittedName>
        <fullName evidence="2">Sugar phosphate isomerase/epimerase</fullName>
    </submittedName>
</protein>
<dbReference type="RefSeq" id="WP_268779794.1">
    <property type="nucleotide sequence ID" value="NZ_JAPRAT010000011.1"/>
</dbReference>
<dbReference type="GO" id="GO:0016853">
    <property type="term" value="F:isomerase activity"/>
    <property type="evidence" value="ECO:0007669"/>
    <property type="project" value="UniProtKB-KW"/>
</dbReference>
<dbReference type="Gene3D" id="3.20.20.150">
    <property type="entry name" value="Divalent-metal-dependent TIM barrel enzymes"/>
    <property type="match status" value="1"/>
</dbReference>
<comment type="caution">
    <text evidence="2">The sequence shown here is derived from an EMBL/GenBank/DDBJ whole genome shotgun (WGS) entry which is preliminary data.</text>
</comment>
<gene>
    <name evidence="2" type="ORF">OWO01_07350</name>
</gene>
<dbReference type="InterPro" id="IPR036237">
    <property type="entry name" value="Xyl_isomerase-like_sf"/>
</dbReference>
<evidence type="ECO:0000313" key="2">
    <source>
        <dbReference type="EMBL" id="MCZ0703024.1"/>
    </source>
</evidence>
<evidence type="ECO:0000259" key="1">
    <source>
        <dbReference type="Pfam" id="PF01261"/>
    </source>
</evidence>
<dbReference type="PANTHER" id="PTHR12110:SF53">
    <property type="entry name" value="BLR5974 PROTEIN"/>
    <property type="match status" value="1"/>
</dbReference>
<dbReference type="SUPFAM" id="SSF51658">
    <property type="entry name" value="Xylose isomerase-like"/>
    <property type="match status" value="1"/>
</dbReference>
<organism evidence="2 3">
    <name type="scientific">Natronobacillus azotifigens</name>
    <dbReference type="NCBI Taxonomy" id="472978"/>
    <lineage>
        <taxon>Bacteria</taxon>
        <taxon>Bacillati</taxon>
        <taxon>Bacillota</taxon>
        <taxon>Bacilli</taxon>
        <taxon>Bacillales</taxon>
        <taxon>Bacillaceae</taxon>
        <taxon>Natronobacillus</taxon>
    </lineage>
</organism>
<name>A0A9J6RBG3_9BACI</name>
<accession>A0A9J6RBG3</accession>
<dbReference type="InterPro" id="IPR013022">
    <property type="entry name" value="Xyl_isomerase-like_TIM-brl"/>
</dbReference>
<proteinExistence type="predicted"/>
<reference evidence="2" key="1">
    <citation type="submission" date="2022-11" db="EMBL/GenBank/DDBJ databases">
        <title>WGS of Natronobacillus azotifigens 24KS-1, an anaerobic diazotrophic haloalkaliphile from soda-rich habitats.</title>
        <authorList>
            <person name="Sorokin D.Y."/>
            <person name="Merkel A.Y."/>
        </authorList>
    </citation>
    <scope>NUCLEOTIDE SEQUENCE</scope>
    <source>
        <strain evidence="2">24KS-1</strain>
    </source>
</reference>
<dbReference type="Proteomes" id="UP001084197">
    <property type="component" value="Unassembled WGS sequence"/>
</dbReference>
<dbReference type="InterPro" id="IPR050312">
    <property type="entry name" value="IolE/XylAMocC-like"/>
</dbReference>